<evidence type="ECO:0000313" key="2">
    <source>
        <dbReference type="Proteomes" id="UP000238479"/>
    </source>
</evidence>
<proteinExistence type="predicted"/>
<dbReference type="Proteomes" id="UP000238479">
    <property type="component" value="Chromosome 4"/>
</dbReference>
<dbReference type="EMBL" id="PDCK01000042">
    <property type="protein sequence ID" value="PRQ37613.1"/>
    <property type="molecule type" value="Genomic_DNA"/>
</dbReference>
<dbReference type="AlphaFoldDB" id="A0A2P6QTV4"/>
<organism evidence="1 2">
    <name type="scientific">Rosa chinensis</name>
    <name type="common">China rose</name>
    <dbReference type="NCBI Taxonomy" id="74649"/>
    <lineage>
        <taxon>Eukaryota</taxon>
        <taxon>Viridiplantae</taxon>
        <taxon>Streptophyta</taxon>
        <taxon>Embryophyta</taxon>
        <taxon>Tracheophyta</taxon>
        <taxon>Spermatophyta</taxon>
        <taxon>Magnoliopsida</taxon>
        <taxon>eudicotyledons</taxon>
        <taxon>Gunneridae</taxon>
        <taxon>Pentapetalae</taxon>
        <taxon>rosids</taxon>
        <taxon>fabids</taxon>
        <taxon>Rosales</taxon>
        <taxon>Rosaceae</taxon>
        <taxon>Rosoideae</taxon>
        <taxon>Rosoideae incertae sedis</taxon>
        <taxon>Rosa</taxon>
    </lineage>
</organism>
<sequence length="97" mass="11017">MSIDLTTFKLNLRLLNAYNYFSNHHNGSSLLEAQGTHLALILSPSISPPSSSTSGSSMKTASYWWPEMKNIDARKGQRSQKNCLWRILVMSLRSWRS</sequence>
<reference evidence="1 2" key="1">
    <citation type="journal article" date="2018" name="Nat. Genet.">
        <title>The Rosa genome provides new insights in the design of modern roses.</title>
        <authorList>
            <person name="Bendahmane M."/>
        </authorList>
    </citation>
    <scope>NUCLEOTIDE SEQUENCE [LARGE SCALE GENOMIC DNA]</scope>
    <source>
        <strain evidence="2">cv. Old Blush</strain>
    </source>
</reference>
<accession>A0A2P6QTV4</accession>
<name>A0A2P6QTV4_ROSCH</name>
<gene>
    <name evidence="1" type="ORF">RchiOBHm_Chr4g0404591</name>
</gene>
<comment type="caution">
    <text evidence="1">The sequence shown here is derived from an EMBL/GenBank/DDBJ whole genome shotgun (WGS) entry which is preliminary data.</text>
</comment>
<keyword evidence="2" id="KW-1185">Reference proteome</keyword>
<evidence type="ECO:0000313" key="1">
    <source>
        <dbReference type="EMBL" id="PRQ37613.1"/>
    </source>
</evidence>
<dbReference type="Gramene" id="PRQ37613">
    <property type="protein sequence ID" value="PRQ37613"/>
    <property type="gene ID" value="RchiOBHm_Chr4g0404591"/>
</dbReference>
<protein>
    <submittedName>
        <fullName evidence="1">Uncharacterized protein</fullName>
    </submittedName>
</protein>